<keyword evidence="2" id="KW-1185">Reference proteome</keyword>
<proteinExistence type="predicted"/>
<reference evidence="1" key="1">
    <citation type="submission" date="2022-09" db="EMBL/GenBank/DDBJ databases">
        <title>Rhodovastum sp. nov. RN2-1 isolated from soil in Seongnam, South Korea.</title>
        <authorList>
            <person name="Le N.T."/>
        </authorList>
    </citation>
    <scope>NUCLEOTIDE SEQUENCE</scope>
    <source>
        <strain evidence="1">RN2-1</strain>
    </source>
</reference>
<dbReference type="RefSeq" id="WP_264714253.1">
    <property type="nucleotide sequence ID" value="NZ_JAPDNT010000009.1"/>
</dbReference>
<dbReference type="SUPFAM" id="SSF51197">
    <property type="entry name" value="Clavaminate synthase-like"/>
    <property type="match status" value="1"/>
</dbReference>
<dbReference type="InterPro" id="IPR008775">
    <property type="entry name" value="Phytyl_CoA_dOase-like"/>
</dbReference>
<dbReference type="PANTHER" id="PTHR40128:SF1">
    <property type="entry name" value="PHYTANOYL-COA HYDROXYLASE"/>
    <property type="match status" value="1"/>
</dbReference>
<organism evidence="1 2">
    <name type="scientific">Limobrevibacterium gyesilva</name>
    <dbReference type="NCBI Taxonomy" id="2991712"/>
    <lineage>
        <taxon>Bacteria</taxon>
        <taxon>Pseudomonadati</taxon>
        <taxon>Pseudomonadota</taxon>
        <taxon>Alphaproteobacteria</taxon>
        <taxon>Acetobacterales</taxon>
        <taxon>Acetobacteraceae</taxon>
        <taxon>Limobrevibacterium</taxon>
    </lineage>
</organism>
<dbReference type="AlphaFoldDB" id="A0AA41YS18"/>
<name>A0AA41YS18_9PROT</name>
<dbReference type="Proteomes" id="UP001165679">
    <property type="component" value="Unassembled WGS sequence"/>
</dbReference>
<dbReference type="EMBL" id="JAPDNT010000009">
    <property type="protein sequence ID" value="MCW3475538.1"/>
    <property type="molecule type" value="Genomic_DNA"/>
</dbReference>
<protein>
    <submittedName>
        <fullName evidence="1">Phytanoyl-CoA dioxygenase family protein</fullName>
    </submittedName>
</protein>
<evidence type="ECO:0000313" key="1">
    <source>
        <dbReference type="EMBL" id="MCW3475538.1"/>
    </source>
</evidence>
<keyword evidence="1" id="KW-0560">Oxidoreductase</keyword>
<sequence>MVPFTESNDIVQDGAALAARMRRDGYLFLRGLLPREDVAAVQRQVGEIVRAAGWLRNDRPVEQAVADPAGFCVDPEPAYLTTLRKINRLQDYHELKHHPALIGVFERMLGGPILPHPRVLMRNIFPAREEITTKAHQDFPNVQGTTEVYTAWIPLIDCPMEVGPLQVAAGTHDDGVYDFHIGAGAGGIEIKDGLEGRWASGAFAVGDVLIFHSMTVHKGVPNRSDRLRMSMDVRFQLVSEPFNPDNANPDGQPLSWEEVYADWRSDELKYYWKRLPLTLKAFDPQWFEKRDALAFELGEAGDPRARSVLQRIVARDADPTKRMRAQHLLDALPPLAPAGSVH</sequence>
<dbReference type="GO" id="GO:0016706">
    <property type="term" value="F:2-oxoglutarate-dependent dioxygenase activity"/>
    <property type="evidence" value="ECO:0007669"/>
    <property type="project" value="UniProtKB-ARBA"/>
</dbReference>
<evidence type="ECO:0000313" key="2">
    <source>
        <dbReference type="Proteomes" id="UP001165679"/>
    </source>
</evidence>
<dbReference type="Pfam" id="PF05721">
    <property type="entry name" value="PhyH"/>
    <property type="match status" value="1"/>
</dbReference>
<accession>A0AA41YS18</accession>
<dbReference type="Gene3D" id="2.60.120.620">
    <property type="entry name" value="q2cbj1_9rhob like domain"/>
    <property type="match status" value="1"/>
</dbReference>
<comment type="caution">
    <text evidence="1">The sequence shown here is derived from an EMBL/GenBank/DDBJ whole genome shotgun (WGS) entry which is preliminary data.</text>
</comment>
<gene>
    <name evidence="1" type="ORF">OL599_13220</name>
</gene>
<dbReference type="PANTHER" id="PTHR40128">
    <property type="entry name" value="EXPRESSED PROTEIN"/>
    <property type="match status" value="1"/>
</dbReference>
<reference evidence="1" key="2">
    <citation type="submission" date="2022-10" db="EMBL/GenBank/DDBJ databases">
        <authorList>
            <person name="Trinh H.N."/>
        </authorList>
    </citation>
    <scope>NUCLEOTIDE SEQUENCE</scope>
    <source>
        <strain evidence="1">RN2-1</strain>
    </source>
</reference>
<keyword evidence="1" id="KW-0223">Dioxygenase</keyword>